<keyword evidence="2" id="KW-0378">Hydrolase</keyword>
<dbReference type="InterPro" id="IPR002725">
    <property type="entry name" value="YgjP-like_metallopeptidase"/>
</dbReference>
<dbReference type="Gene3D" id="3.30.2010.10">
    <property type="entry name" value="Metalloproteases ('zincins'), catalytic domain"/>
    <property type="match status" value="1"/>
</dbReference>
<sequence>MPPNTKVEVRRSPRRRRTVSAYRDGDKTVVLVPASFSRAEEQRWVGRMLERLDAREGRRRPGDDDALQARARELAERYLDGRALPESVRWVDNQQARWGSCTPDNGSIRLSRRLSGMPGWVVDYVLVHELVHLVIPHHGAEFWDMVRRYPKAERARGYLEGVSAAPRLDAGGSGEVEEEDDVLGD</sequence>
<dbReference type="RefSeq" id="WP_378570568.1">
    <property type="nucleotide sequence ID" value="NZ_JBHSFQ010000001.1"/>
</dbReference>
<organism evidence="2 3">
    <name type="scientific">Nocardiopsis mangrovi</name>
    <dbReference type="NCBI Taxonomy" id="1179818"/>
    <lineage>
        <taxon>Bacteria</taxon>
        <taxon>Bacillati</taxon>
        <taxon>Actinomycetota</taxon>
        <taxon>Actinomycetes</taxon>
        <taxon>Streptosporangiales</taxon>
        <taxon>Nocardiopsidaceae</taxon>
        <taxon>Nocardiopsis</taxon>
    </lineage>
</organism>
<feature type="domain" description="YgjP-like metallopeptidase" evidence="1">
    <location>
        <begin position="91"/>
        <end position="159"/>
    </location>
</feature>
<dbReference type="EC" id="3.4.24.-" evidence="2"/>
<dbReference type="PANTHER" id="PTHR30399:SF1">
    <property type="entry name" value="UTP PYROPHOSPHATASE"/>
    <property type="match status" value="1"/>
</dbReference>
<dbReference type="PANTHER" id="PTHR30399">
    <property type="entry name" value="UNCHARACTERIZED PROTEIN YGJP"/>
    <property type="match status" value="1"/>
</dbReference>
<name>A0ABV9DQT6_9ACTN</name>
<dbReference type="EMBL" id="JBHSFQ010000001">
    <property type="protein sequence ID" value="MFC4560438.1"/>
    <property type="molecule type" value="Genomic_DNA"/>
</dbReference>
<evidence type="ECO:0000313" key="2">
    <source>
        <dbReference type="EMBL" id="MFC4560438.1"/>
    </source>
</evidence>
<dbReference type="Proteomes" id="UP001595923">
    <property type="component" value="Unassembled WGS sequence"/>
</dbReference>
<accession>A0ABV9DQT6</accession>
<dbReference type="InterPro" id="IPR053136">
    <property type="entry name" value="UTP_pyrophosphatase-like"/>
</dbReference>
<comment type="caution">
    <text evidence="2">The sequence shown here is derived from an EMBL/GenBank/DDBJ whole genome shotgun (WGS) entry which is preliminary data.</text>
</comment>
<proteinExistence type="predicted"/>
<dbReference type="CDD" id="cd07344">
    <property type="entry name" value="M48_yhfN_like"/>
    <property type="match status" value="1"/>
</dbReference>
<dbReference type="Pfam" id="PF01863">
    <property type="entry name" value="YgjP-like"/>
    <property type="match status" value="1"/>
</dbReference>
<dbReference type="GO" id="GO:0016787">
    <property type="term" value="F:hydrolase activity"/>
    <property type="evidence" value="ECO:0007669"/>
    <property type="project" value="UniProtKB-KW"/>
</dbReference>
<keyword evidence="3" id="KW-1185">Reference proteome</keyword>
<reference evidence="3" key="1">
    <citation type="journal article" date="2019" name="Int. J. Syst. Evol. Microbiol.">
        <title>The Global Catalogue of Microorganisms (GCM) 10K type strain sequencing project: providing services to taxonomists for standard genome sequencing and annotation.</title>
        <authorList>
            <consortium name="The Broad Institute Genomics Platform"/>
            <consortium name="The Broad Institute Genome Sequencing Center for Infectious Disease"/>
            <person name="Wu L."/>
            <person name="Ma J."/>
        </authorList>
    </citation>
    <scope>NUCLEOTIDE SEQUENCE [LARGE SCALE GENOMIC DNA]</scope>
    <source>
        <strain evidence="3">XZYJ18</strain>
    </source>
</reference>
<gene>
    <name evidence="2" type="ORF">ACFO4E_01075</name>
</gene>
<protein>
    <submittedName>
        <fullName evidence="2">M48 family metallopeptidase</fullName>
        <ecNumber evidence="2">3.4.24.-</ecNumber>
    </submittedName>
</protein>
<evidence type="ECO:0000313" key="3">
    <source>
        <dbReference type="Proteomes" id="UP001595923"/>
    </source>
</evidence>
<evidence type="ECO:0000259" key="1">
    <source>
        <dbReference type="Pfam" id="PF01863"/>
    </source>
</evidence>